<evidence type="ECO:0000259" key="8">
    <source>
        <dbReference type="Pfam" id="PF00924"/>
    </source>
</evidence>
<dbReference type="Gene3D" id="1.10.287.1260">
    <property type="match status" value="1"/>
</dbReference>
<evidence type="ECO:0000256" key="6">
    <source>
        <dbReference type="ARBA" id="ARBA00023136"/>
    </source>
</evidence>
<dbReference type="EMBL" id="PZJX01000017">
    <property type="protein sequence ID" value="PTE11110.1"/>
    <property type="molecule type" value="Genomic_DNA"/>
</dbReference>
<dbReference type="InterPro" id="IPR011066">
    <property type="entry name" value="MscS_channel_C_sf"/>
</dbReference>
<dbReference type="OrthoDB" id="9814206at2"/>
<feature type="transmembrane region" description="Helical" evidence="7">
    <location>
        <begin position="100"/>
        <end position="123"/>
    </location>
</feature>
<dbReference type="SUPFAM" id="SSF82689">
    <property type="entry name" value="Mechanosensitive channel protein MscS (YggB), C-terminal domain"/>
    <property type="match status" value="1"/>
</dbReference>
<feature type="transmembrane region" description="Helical" evidence="7">
    <location>
        <begin position="129"/>
        <end position="157"/>
    </location>
</feature>
<dbReference type="Gene3D" id="3.30.70.100">
    <property type="match status" value="1"/>
</dbReference>
<comment type="similarity">
    <text evidence="2">Belongs to the MscS (TC 1.A.23) family.</text>
</comment>
<protein>
    <submittedName>
        <fullName evidence="10">Mechanosensitive ion channel protein MscS</fullName>
    </submittedName>
</protein>
<keyword evidence="11" id="KW-1185">Reference proteome</keyword>
<evidence type="ECO:0000256" key="4">
    <source>
        <dbReference type="ARBA" id="ARBA00022692"/>
    </source>
</evidence>
<organism evidence="10 11">
    <name type="scientific">Mesorhizobium helmanticense</name>
    <dbReference type="NCBI Taxonomy" id="1776423"/>
    <lineage>
        <taxon>Bacteria</taxon>
        <taxon>Pseudomonadati</taxon>
        <taxon>Pseudomonadota</taxon>
        <taxon>Alphaproteobacteria</taxon>
        <taxon>Hyphomicrobiales</taxon>
        <taxon>Phyllobacteriaceae</taxon>
        <taxon>Mesorhizobium</taxon>
    </lineage>
</organism>
<dbReference type="Pfam" id="PF21082">
    <property type="entry name" value="MS_channel_3rd"/>
    <property type="match status" value="1"/>
</dbReference>
<dbReference type="PANTHER" id="PTHR30460:SF0">
    <property type="entry name" value="MODERATE CONDUCTANCE MECHANOSENSITIVE CHANNEL YBIO"/>
    <property type="match status" value="1"/>
</dbReference>
<dbReference type="PANTHER" id="PTHR30460">
    <property type="entry name" value="MODERATE CONDUCTANCE MECHANOSENSITIVE CHANNEL YBIO"/>
    <property type="match status" value="1"/>
</dbReference>
<dbReference type="Gene3D" id="2.30.30.60">
    <property type="match status" value="1"/>
</dbReference>
<dbReference type="InterPro" id="IPR010920">
    <property type="entry name" value="LSM_dom_sf"/>
</dbReference>
<dbReference type="SUPFAM" id="SSF50182">
    <property type="entry name" value="Sm-like ribonucleoproteins"/>
    <property type="match status" value="1"/>
</dbReference>
<dbReference type="Proteomes" id="UP000240259">
    <property type="component" value="Unassembled WGS sequence"/>
</dbReference>
<keyword evidence="6 7" id="KW-0472">Membrane</keyword>
<evidence type="ECO:0000256" key="2">
    <source>
        <dbReference type="ARBA" id="ARBA00008017"/>
    </source>
</evidence>
<feature type="transmembrane region" description="Helical" evidence="7">
    <location>
        <begin position="289"/>
        <end position="311"/>
    </location>
</feature>
<dbReference type="GO" id="GO:0008381">
    <property type="term" value="F:mechanosensitive monoatomic ion channel activity"/>
    <property type="evidence" value="ECO:0007669"/>
    <property type="project" value="InterPro"/>
</dbReference>
<evidence type="ECO:0000256" key="5">
    <source>
        <dbReference type="ARBA" id="ARBA00022989"/>
    </source>
</evidence>
<dbReference type="InterPro" id="IPR023408">
    <property type="entry name" value="MscS_beta-dom_sf"/>
</dbReference>
<name>A0A2T4IZP2_9HYPH</name>
<evidence type="ECO:0000313" key="10">
    <source>
        <dbReference type="EMBL" id="PTE11110.1"/>
    </source>
</evidence>
<dbReference type="InterPro" id="IPR049278">
    <property type="entry name" value="MS_channel_C"/>
</dbReference>
<feature type="domain" description="Mechanosensitive ion channel MscS C-terminal" evidence="9">
    <location>
        <begin position="380"/>
        <end position="467"/>
    </location>
</feature>
<dbReference type="SUPFAM" id="SSF82861">
    <property type="entry name" value="Mechanosensitive channel protein MscS (YggB), transmembrane region"/>
    <property type="match status" value="1"/>
</dbReference>
<feature type="transmembrane region" description="Helical" evidence="7">
    <location>
        <begin position="261"/>
        <end position="283"/>
    </location>
</feature>
<proteinExistence type="inferred from homology"/>
<dbReference type="InterPro" id="IPR011014">
    <property type="entry name" value="MscS_channel_TM-2"/>
</dbReference>
<gene>
    <name evidence="10" type="ORF">C9427_07705</name>
</gene>
<sequence>MIFAVQAVILAKVRPEFRDRPIHLATQARDLTFALIWALGGLSVVATLRMWSAGPGITDLIGTSLVTIPTLVLLIRAVWRNRRTMAGSVAGHRPRGRWRAGFARIWPAIVIGILLFIAANAQIARTLGVALPGLAVLSSALMVVAIPHLDAIVWAWAQRGLESRSTSTAAVASRQTARLALVIVMVALLGTIWATPLAVGFGIDLRSVAREAFGVALIALMAAFLWNLISTAIDRISRIDGLPNPSGLPNPNMPRSRLGTLVPLLGAIGKSSVLVMAALSILVSIGVNVWPLITGLSVFGLAIGFGSQTLVKDIVSGLFFLIDDAFRAGEYIETTGAKGTVEKISVRSMTLRGTRGSLATIPYGQMGKIENFSRDWVTDKFNITVGYDTDIDFVRKLIKRVGLELAEDPEFKPWVLEPIKMQGVQEFGEYGIVLRVKATTRPGGAFAMKRQFYVRIRQVFKEQGIELPFPTVHIEGLQNPHEAENEPLEITPELKLAVAQSHTNRRRKKASTTE</sequence>
<feature type="transmembrane region" description="Helical" evidence="7">
    <location>
        <begin position="178"/>
        <end position="200"/>
    </location>
</feature>
<evidence type="ECO:0000256" key="3">
    <source>
        <dbReference type="ARBA" id="ARBA00022475"/>
    </source>
</evidence>
<evidence type="ECO:0000256" key="1">
    <source>
        <dbReference type="ARBA" id="ARBA00004651"/>
    </source>
</evidence>
<evidence type="ECO:0000259" key="9">
    <source>
        <dbReference type="Pfam" id="PF21082"/>
    </source>
</evidence>
<accession>A0A2T4IZP2</accession>
<reference evidence="10 11" key="1">
    <citation type="submission" date="2018-03" db="EMBL/GenBank/DDBJ databases">
        <title>Genome sequence of the symbiotic type strain Mesorhizobium helmanticense CSLC115NT isolated from Lotus corniculatus nodules.</title>
        <authorList>
            <person name="Sannazzaro A.I."/>
            <person name="Torres Tejerizo G.A."/>
            <person name="Dip D."/>
            <person name="Caballero M."/>
            <person name="Pistorio M."/>
            <person name="Estrella M.J."/>
        </authorList>
    </citation>
    <scope>NUCLEOTIDE SEQUENCE [LARGE SCALE GENOMIC DNA]</scope>
    <source>
        <strain evidence="10 11">CSLC115N</strain>
    </source>
</reference>
<feature type="transmembrane region" description="Helical" evidence="7">
    <location>
        <begin position="212"/>
        <end position="229"/>
    </location>
</feature>
<feature type="transmembrane region" description="Helical" evidence="7">
    <location>
        <begin position="31"/>
        <end position="51"/>
    </location>
</feature>
<dbReference type="GO" id="GO:0005886">
    <property type="term" value="C:plasma membrane"/>
    <property type="evidence" value="ECO:0007669"/>
    <property type="project" value="UniProtKB-SubCell"/>
</dbReference>
<comment type="caution">
    <text evidence="10">The sequence shown here is derived from an EMBL/GenBank/DDBJ whole genome shotgun (WGS) entry which is preliminary data.</text>
</comment>
<evidence type="ECO:0000256" key="7">
    <source>
        <dbReference type="SAM" id="Phobius"/>
    </source>
</evidence>
<keyword evidence="4 7" id="KW-0812">Transmembrane</keyword>
<dbReference type="Pfam" id="PF00924">
    <property type="entry name" value="MS_channel_2nd"/>
    <property type="match status" value="1"/>
</dbReference>
<keyword evidence="5 7" id="KW-1133">Transmembrane helix</keyword>
<keyword evidence="3" id="KW-1003">Cell membrane</keyword>
<comment type="subcellular location">
    <subcellularLocation>
        <location evidence="1">Cell membrane</location>
        <topology evidence="1">Multi-pass membrane protein</topology>
    </subcellularLocation>
</comment>
<dbReference type="InterPro" id="IPR006685">
    <property type="entry name" value="MscS_channel_2nd"/>
</dbReference>
<dbReference type="AlphaFoldDB" id="A0A2T4IZP2"/>
<evidence type="ECO:0000313" key="11">
    <source>
        <dbReference type="Proteomes" id="UP000240259"/>
    </source>
</evidence>
<feature type="transmembrane region" description="Helical" evidence="7">
    <location>
        <begin position="57"/>
        <end position="79"/>
    </location>
</feature>
<feature type="domain" description="Mechanosensitive ion channel MscS" evidence="8">
    <location>
        <begin position="309"/>
        <end position="374"/>
    </location>
</feature>
<dbReference type="InterPro" id="IPR045276">
    <property type="entry name" value="YbiO_bact"/>
</dbReference>